<dbReference type="EMBL" id="JBFOLK010000010">
    <property type="protein sequence ID" value="KAL2481183.1"/>
    <property type="molecule type" value="Genomic_DNA"/>
</dbReference>
<protein>
    <submittedName>
        <fullName evidence="2">Uncharacterized protein</fullName>
    </submittedName>
</protein>
<accession>A0ABD1QYD8</accession>
<evidence type="ECO:0000256" key="1">
    <source>
        <dbReference type="SAM" id="Coils"/>
    </source>
</evidence>
<dbReference type="Proteomes" id="UP001604336">
    <property type="component" value="Unassembled WGS sequence"/>
</dbReference>
<sequence>MQRHKKLAADASKSEEAMEGLQVVVENMCMAYEQLHVDFKEFDTNVLHLTKKLDDANVAQKVTADALEAENEEKKRLLEELSLHRVEAEGLQESLEASEKGQKDA</sequence>
<evidence type="ECO:0000313" key="3">
    <source>
        <dbReference type="Proteomes" id="UP001604336"/>
    </source>
</evidence>
<comment type="caution">
    <text evidence="2">The sequence shown here is derived from an EMBL/GenBank/DDBJ whole genome shotgun (WGS) entry which is preliminary data.</text>
</comment>
<proteinExistence type="predicted"/>
<reference evidence="3" key="1">
    <citation type="submission" date="2024-07" db="EMBL/GenBank/DDBJ databases">
        <title>Two chromosome-level genome assemblies of Korean endemic species Abeliophyllum distichum and Forsythia ovata (Oleaceae).</title>
        <authorList>
            <person name="Jang H."/>
        </authorList>
    </citation>
    <scope>NUCLEOTIDE SEQUENCE [LARGE SCALE GENOMIC DNA]</scope>
</reference>
<evidence type="ECO:0000313" key="2">
    <source>
        <dbReference type="EMBL" id="KAL2481183.1"/>
    </source>
</evidence>
<feature type="coiled-coil region" evidence="1">
    <location>
        <begin position="64"/>
        <end position="94"/>
    </location>
</feature>
<organism evidence="2 3">
    <name type="scientific">Abeliophyllum distichum</name>
    <dbReference type="NCBI Taxonomy" id="126358"/>
    <lineage>
        <taxon>Eukaryota</taxon>
        <taxon>Viridiplantae</taxon>
        <taxon>Streptophyta</taxon>
        <taxon>Embryophyta</taxon>
        <taxon>Tracheophyta</taxon>
        <taxon>Spermatophyta</taxon>
        <taxon>Magnoliopsida</taxon>
        <taxon>eudicotyledons</taxon>
        <taxon>Gunneridae</taxon>
        <taxon>Pentapetalae</taxon>
        <taxon>asterids</taxon>
        <taxon>lamiids</taxon>
        <taxon>Lamiales</taxon>
        <taxon>Oleaceae</taxon>
        <taxon>Forsythieae</taxon>
        <taxon>Abeliophyllum</taxon>
    </lineage>
</organism>
<keyword evidence="1" id="KW-0175">Coiled coil</keyword>
<dbReference type="AlphaFoldDB" id="A0ABD1QYD8"/>
<name>A0ABD1QYD8_9LAMI</name>
<keyword evidence="3" id="KW-1185">Reference proteome</keyword>
<gene>
    <name evidence="2" type="ORF">Adt_34149</name>
</gene>